<reference evidence="2 3" key="3">
    <citation type="submission" date="2019-11" db="EMBL/GenBank/DDBJ databases">
        <title>A de novo genome assembly of a pear dwarfing rootstock.</title>
        <authorList>
            <person name="Wang F."/>
            <person name="Wang J."/>
            <person name="Li S."/>
            <person name="Zhang Y."/>
            <person name="Fang M."/>
            <person name="Ma L."/>
            <person name="Zhao Y."/>
            <person name="Jiang S."/>
        </authorList>
    </citation>
    <scope>NUCLEOTIDE SEQUENCE [LARGE SCALE GENOMIC DNA]</scope>
    <source>
        <strain evidence="2">S2</strain>
        <tissue evidence="2">Leaf</tissue>
    </source>
</reference>
<evidence type="ECO:0000313" key="2">
    <source>
        <dbReference type="EMBL" id="KAB2627669.1"/>
    </source>
</evidence>
<protein>
    <submittedName>
        <fullName evidence="2">Uncharacterized protein</fullName>
    </submittedName>
</protein>
<comment type="caution">
    <text evidence="2">The sequence shown here is derived from an EMBL/GenBank/DDBJ whole genome shotgun (WGS) entry which is preliminary data.</text>
</comment>
<organism evidence="2 3">
    <name type="scientific">Pyrus ussuriensis x Pyrus communis</name>
    <dbReference type="NCBI Taxonomy" id="2448454"/>
    <lineage>
        <taxon>Eukaryota</taxon>
        <taxon>Viridiplantae</taxon>
        <taxon>Streptophyta</taxon>
        <taxon>Embryophyta</taxon>
        <taxon>Tracheophyta</taxon>
        <taxon>Spermatophyta</taxon>
        <taxon>Magnoliopsida</taxon>
        <taxon>eudicotyledons</taxon>
        <taxon>Gunneridae</taxon>
        <taxon>Pentapetalae</taxon>
        <taxon>rosids</taxon>
        <taxon>fabids</taxon>
        <taxon>Rosales</taxon>
        <taxon>Rosaceae</taxon>
        <taxon>Amygdaloideae</taxon>
        <taxon>Maleae</taxon>
        <taxon>Pyrus</taxon>
    </lineage>
</organism>
<accession>A0A5N5HI50</accession>
<feature type="region of interest" description="Disordered" evidence="1">
    <location>
        <begin position="71"/>
        <end position="102"/>
    </location>
</feature>
<name>A0A5N5HI50_9ROSA</name>
<evidence type="ECO:0000313" key="3">
    <source>
        <dbReference type="Proteomes" id="UP000327157"/>
    </source>
</evidence>
<gene>
    <name evidence="2" type="ORF">D8674_032464</name>
</gene>
<dbReference type="PANTHER" id="PTHR31923">
    <property type="entry name" value="BSD DOMAIN-CONTAINING PROTEIN"/>
    <property type="match status" value="1"/>
</dbReference>
<proteinExistence type="predicted"/>
<dbReference type="PANTHER" id="PTHR31923:SF27">
    <property type="entry name" value="BSD DOMAIN-CONTAINING PROTEIN"/>
    <property type="match status" value="1"/>
</dbReference>
<keyword evidence="3" id="KW-1185">Reference proteome</keyword>
<evidence type="ECO:0000256" key="1">
    <source>
        <dbReference type="SAM" id="MobiDB-lite"/>
    </source>
</evidence>
<dbReference type="Proteomes" id="UP000327157">
    <property type="component" value="Chromosome 8"/>
</dbReference>
<dbReference type="OrthoDB" id="2021158at2759"/>
<dbReference type="EMBL" id="SMOL01000148">
    <property type="protein sequence ID" value="KAB2627669.1"/>
    <property type="molecule type" value="Genomic_DNA"/>
</dbReference>
<reference evidence="3" key="2">
    <citation type="submission" date="2019-10" db="EMBL/GenBank/DDBJ databases">
        <title>A de novo genome assembly of a pear dwarfing rootstock.</title>
        <authorList>
            <person name="Wang F."/>
            <person name="Wang J."/>
            <person name="Li S."/>
            <person name="Zhang Y."/>
            <person name="Fang M."/>
            <person name="Ma L."/>
            <person name="Zhao Y."/>
            <person name="Jiang S."/>
        </authorList>
    </citation>
    <scope>NUCLEOTIDE SEQUENCE [LARGE SCALE GENOMIC DNA]</scope>
</reference>
<feature type="compositionally biased region" description="Acidic residues" evidence="1">
    <location>
        <begin position="78"/>
        <end position="94"/>
    </location>
</feature>
<dbReference type="AlphaFoldDB" id="A0A5N5HI50"/>
<reference evidence="2 3" key="1">
    <citation type="submission" date="2019-09" db="EMBL/GenBank/DDBJ databases">
        <authorList>
            <person name="Ou C."/>
        </authorList>
    </citation>
    <scope>NUCLEOTIDE SEQUENCE [LARGE SCALE GENOMIC DNA]</scope>
    <source>
        <strain evidence="2">S2</strain>
        <tissue evidence="2">Leaf</tissue>
    </source>
</reference>
<sequence>MNLAFTRNIEMHLETWLDFPLDEEEDLGDFDMSDAQQEHAMSDEVPFIEKSVIEEKPIIKSEDKNLTVGPSSKMLDNIYEDDDDDDWPEEDSELDGYSGTATHAINEEDISFSDLEDDDFLAPTKLKTVSKE</sequence>